<feature type="chain" id="PRO_5020021476" evidence="6">
    <location>
        <begin position="29"/>
        <end position="237"/>
    </location>
</feature>
<dbReference type="InterPro" id="IPR015926">
    <property type="entry name" value="Cytolysin/lectin"/>
</dbReference>
<dbReference type="Gene3D" id="2.60.270.20">
    <property type="entry name" value="Cytolysin/lectin"/>
    <property type="match status" value="1"/>
</dbReference>
<keyword evidence="4" id="KW-1053">Target membrane</keyword>
<dbReference type="PANTHER" id="PTHR40388">
    <property type="entry name" value="BRYOPORIN"/>
    <property type="match status" value="1"/>
</dbReference>
<keyword evidence="3" id="KW-1052">Target cell membrane</keyword>
<dbReference type="GO" id="GO:0044218">
    <property type="term" value="C:other organism cell membrane"/>
    <property type="evidence" value="ECO:0007669"/>
    <property type="project" value="UniProtKB-KW"/>
</dbReference>
<evidence type="ECO:0000256" key="1">
    <source>
        <dbReference type="ARBA" id="ARBA00004175"/>
    </source>
</evidence>
<protein>
    <submittedName>
        <fullName evidence="7">Coluporin-17</fullName>
    </submittedName>
</protein>
<keyword evidence="4" id="KW-0472">Membrane</keyword>
<evidence type="ECO:0000256" key="4">
    <source>
        <dbReference type="ARBA" id="ARBA00023298"/>
    </source>
</evidence>
<keyword evidence="6" id="KW-0732">Signal</keyword>
<proteinExistence type="evidence at transcript level"/>
<organism evidence="7">
    <name type="scientific">Colubraria reticulata</name>
    <dbReference type="NCBI Taxonomy" id="604273"/>
    <lineage>
        <taxon>Eukaryota</taxon>
        <taxon>Metazoa</taxon>
        <taxon>Spiralia</taxon>
        <taxon>Lophotrochozoa</taxon>
        <taxon>Mollusca</taxon>
        <taxon>Gastropoda</taxon>
        <taxon>Caenogastropoda</taxon>
        <taxon>Neogastropoda</taxon>
        <taxon>Buccinoidea</taxon>
        <taxon>Buccinidae</taxon>
        <taxon>Colubraria</taxon>
    </lineage>
</organism>
<sequence length="237" mass="27031">MKLQFSRLKTLLMIILFVIGHGPPPVWMLDFQWVKTHGSKSLTTGSSAARNIHSKLKAQGYLVTLAVLVENWTRYSLISPAVYAEHGVTYSAPTAIQPGTMEEFAMHKTAHAPYGTSGTASWEVPSLKQRFVVMWSVPYDHLIYSNWLALGMSKKGQSTEQKNKVWYRDMYESTSSMSLYFKRKKFRHDQNPITFRDDDVKIYAVMTNGRKCYVRISFLPVNDADLAPNVRQALKLS</sequence>
<evidence type="ECO:0000313" key="7">
    <source>
        <dbReference type="EMBL" id="AXS67889.1"/>
    </source>
</evidence>
<feature type="signal peptide" evidence="6">
    <location>
        <begin position="1"/>
        <end position="28"/>
    </location>
</feature>
<dbReference type="SUPFAM" id="SSF63724">
    <property type="entry name" value="Cytolysin/lectin"/>
    <property type="match status" value="1"/>
</dbReference>
<dbReference type="InterPro" id="IPR050677">
    <property type="entry name" value="Actinoporin_PFT"/>
</dbReference>
<keyword evidence="5" id="KW-0166">Nematocyst</keyword>
<evidence type="ECO:0000256" key="3">
    <source>
        <dbReference type="ARBA" id="ARBA00022537"/>
    </source>
</evidence>
<comment type="subcellular location">
    <subcellularLocation>
        <location evidence="2">Nematocyst</location>
    </subcellularLocation>
    <subcellularLocation>
        <location evidence="1">Target cell membrane</location>
    </subcellularLocation>
</comment>
<dbReference type="PANTHER" id="PTHR40388:SF1">
    <property type="entry name" value="BRYOPORIN"/>
    <property type="match status" value="1"/>
</dbReference>
<dbReference type="GO" id="GO:0042151">
    <property type="term" value="C:nematocyst"/>
    <property type="evidence" value="ECO:0007669"/>
    <property type="project" value="UniProtKB-SubCell"/>
</dbReference>
<accession>A0A499RTV6</accession>
<evidence type="ECO:0000256" key="2">
    <source>
        <dbReference type="ARBA" id="ARBA00004532"/>
    </source>
</evidence>
<reference evidence="7" key="1">
    <citation type="journal article" date="2018" name="Mol. Biol. Evol.">
        <title>Piercing Fishes: Porin Expansion and Adaptation to Hematophagy in the Vampire Snail Cumia reticulata.</title>
        <authorList>
            <person name="Gerdol M."/>
            <person name="Cervelli M."/>
            <person name="Oliverio M."/>
            <person name="Modica M.V."/>
        </authorList>
    </citation>
    <scope>NUCLEOTIDE SEQUENCE</scope>
</reference>
<name>A0A499RTV6_9CAEN</name>
<dbReference type="EMBL" id="MH194220">
    <property type="protein sequence ID" value="AXS67889.1"/>
    <property type="molecule type" value="mRNA"/>
</dbReference>
<dbReference type="AlphaFoldDB" id="A0A499RTV6"/>
<evidence type="ECO:0000256" key="6">
    <source>
        <dbReference type="SAM" id="SignalP"/>
    </source>
</evidence>
<evidence type="ECO:0000256" key="5">
    <source>
        <dbReference type="ARBA" id="ARBA00023331"/>
    </source>
</evidence>